<dbReference type="InterPro" id="IPR013106">
    <property type="entry name" value="Ig_V-set"/>
</dbReference>
<name>A0A0P7TFE5_SCLFO</name>
<keyword evidence="2" id="KW-0812">Transmembrane</keyword>
<dbReference type="InterPro" id="IPR013783">
    <property type="entry name" value="Ig-like_fold"/>
</dbReference>
<proteinExistence type="predicted"/>
<evidence type="ECO:0000256" key="2">
    <source>
        <dbReference type="ARBA" id="ARBA00022692"/>
    </source>
</evidence>
<dbReference type="GO" id="GO:0005886">
    <property type="term" value="C:plasma membrane"/>
    <property type="evidence" value="ECO:0007669"/>
    <property type="project" value="TreeGrafter"/>
</dbReference>
<dbReference type="InterPro" id="IPR036179">
    <property type="entry name" value="Ig-like_dom_sf"/>
</dbReference>
<evidence type="ECO:0000256" key="3">
    <source>
        <dbReference type="ARBA" id="ARBA00023136"/>
    </source>
</evidence>
<accession>A0A0P7TFE5</accession>
<organism evidence="5 6">
    <name type="scientific">Scleropages formosus</name>
    <name type="common">Asian bonytongue</name>
    <name type="synonym">Osteoglossum formosum</name>
    <dbReference type="NCBI Taxonomy" id="113540"/>
    <lineage>
        <taxon>Eukaryota</taxon>
        <taxon>Metazoa</taxon>
        <taxon>Chordata</taxon>
        <taxon>Craniata</taxon>
        <taxon>Vertebrata</taxon>
        <taxon>Euteleostomi</taxon>
        <taxon>Actinopterygii</taxon>
        <taxon>Neopterygii</taxon>
        <taxon>Teleostei</taxon>
        <taxon>Osteoglossocephala</taxon>
        <taxon>Osteoglossomorpha</taxon>
        <taxon>Osteoglossiformes</taxon>
        <taxon>Osteoglossidae</taxon>
        <taxon>Scleropages</taxon>
    </lineage>
</organism>
<dbReference type="InterPro" id="IPR050671">
    <property type="entry name" value="CD300_family_receptors"/>
</dbReference>
<evidence type="ECO:0000256" key="1">
    <source>
        <dbReference type="ARBA" id="ARBA00004370"/>
    </source>
</evidence>
<dbReference type="EMBL" id="JARO02024937">
    <property type="protein sequence ID" value="KPP56182.1"/>
    <property type="molecule type" value="Genomic_DNA"/>
</dbReference>
<reference evidence="5 6" key="1">
    <citation type="submission" date="2015-08" db="EMBL/GenBank/DDBJ databases">
        <title>The genome of the Asian arowana (Scleropages formosus).</title>
        <authorList>
            <person name="Tan M.H."/>
            <person name="Gan H.M."/>
            <person name="Croft L.J."/>
            <person name="Austin C.M."/>
        </authorList>
    </citation>
    <scope>NUCLEOTIDE SEQUENCE [LARGE SCALE GENOMIC DNA]</scope>
    <source>
        <strain evidence="5">Aro1</strain>
    </source>
</reference>
<evidence type="ECO:0000313" key="6">
    <source>
        <dbReference type="Proteomes" id="UP000034805"/>
    </source>
</evidence>
<dbReference type="PANTHER" id="PTHR11860">
    <property type="entry name" value="POLYMERIC-IMMUNOGLOBULIN RECEPTOR"/>
    <property type="match status" value="1"/>
</dbReference>
<dbReference type="PANTHER" id="PTHR11860:SF87">
    <property type="entry name" value="CMRF35-LIKE MOLECULE 8"/>
    <property type="match status" value="1"/>
</dbReference>
<evidence type="ECO:0000313" key="5">
    <source>
        <dbReference type="EMBL" id="KPP56182.1"/>
    </source>
</evidence>
<dbReference type="STRING" id="113540.ENSSFOP00015034396"/>
<dbReference type="GO" id="GO:0004888">
    <property type="term" value="F:transmembrane signaling receptor activity"/>
    <property type="evidence" value="ECO:0007669"/>
    <property type="project" value="TreeGrafter"/>
</dbReference>
<protein>
    <recommendedName>
        <fullName evidence="4">Immunoglobulin V-set domain-containing protein</fullName>
    </recommendedName>
</protein>
<feature type="domain" description="Immunoglobulin V-set" evidence="4">
    <location>
        <begin position="6"/>
        <end position="60"/>
    </location>
</feature>
<evidence type="ECO:0000259" key="4">
    <source>
        <dbReference type="Pfam" id="PF07686"/>
    </source>
</evidence>
<comment type="subcellular location">
    <subcellularLocation>
        <location evidence="1">Membrane</location>
    </subcellularLocation>
</comment>
<keyword evidence="3" id="KW-0472">Membrane</keyword>
<dbReference type="Pfam" id="PF07686">
    <property type="entry name" value="V-set"/>
    <property type="match status" value="1"/>
</dbReference>
<dbReference type="AlphaFoldDB" id="A0A0P7TFE5"/>
<dbReference type="Proteomes" id="UP000034805">
    <property type="component" value="Unassembled WGS sequence"/>
</dbReference>
<sequence>MVRSGSPQRKGDVSIADDPDLLVFAVTMRNLQEKDTGWYRCGVEINGAVADSTSLLLTVTTGKMGLLHFPLSVTPTCWMLRRRYFTEKKTFLAAGGLVVPTVVLQSED</sequence>
<gene>
    <name evidence="5" type="ORF">Z043_126247</name>
</gene>
<comment type="caution">
    <text evidence="5">The sequence shown here is derived from an EMBL/GenBank/DDBJ whole genome shotgun (WGS) entry which is preliminary data.</text>
</comment>
<dbReference type="Gene3D" id="2.60.40.10">
    <property type="entry name" value="Immunoglobulins"/>
    <property type="match status" value="1"/>
</dbReference>
<dbReference type="SUPFAM" id="SSF48726">
    <property type="entry name" value="Immunoglobulin"/>
    <property type="match status" value="1"/>
</dbReference>